<dbReference type="Pfam" id="PF00023">
    <property type="entry name" value="Ank"/>
    <property type="match status" value="2"/>
</dbReference>
<name>A0A8C7LGH5_ONCMY</name>
<keyword evidence="1" id="KW-0677">Repeat</keyword>
<sequence length="892" mass="100027">MARSSNKSVTRTLEDLTLDSGYGGAADSFRSSSASLCCSEAHIPYAHGANFWHLTDSMHSRHNSLDTVNTVLVEDAENLECFGQCAKLPELEDVPWSLGEVESALNKDEELRLGVVSQEILARLSVLISRALVRVAKEAQRLSLRYAKCTKYEIQSAVKVVMSWSVSVNCITAALSALSMYNMSTEDKFSRGKSLRCGLIFNVGKFFRWMVDSRVAVRIHEHAAIYLTGCMESLFREVYARALRSALVEKDNGIPKFTVESLEQAINNDSELWGFLQQYQHLICGKNASGVLSLPESLTLHRDQQRSGKSGEGHAYSQSELRSIEQCLLATRVGSISELSDLVSRAMHHLQPLHVKNHSNGTPIHQKSSSVHWEPEALYTLCYFMHCPQMEWENPNVEPSKVTLQTERPFLVLPPLMEWIRVSVAQAEHRRSFSVDSDDIRQAARLLLPGVDCEPRQLKTDDCFCASRKLDAASTEAKFLQDLGFRMLNCGRTDLVKQAVNLLGPDGINSMSEQGMTPLMYACVRGDEAMVQMLLDAGADINSEVPNTVHKHPSVYPETRQGTPLTFAVLHGHVPVVQLLLDARANVEGSLQDGMENYTETPLQLASAAGVPWTLHTWLESLRTCFLQHRRPLIQGLLKEFSCIEEEEYTQELITHGLPLLFQILRASKNEVISQQLSVIFTQCYGPYPIPKLTEIKRKQTSRLDPHFLNNKDMSDVTFLVEGKPFYAHKVLLFTASGRFKSLLANRPAAENTCIEISHVKYNIFLVCSTNRCYQAITPLFWCVQLLSAAKFFQLEALQRHCEVICSKNINTETCVEIYSHTKFLDSPELAAYIEGYFLKNMVVLIELEPFKTLLYDTPPGSPATNVLLDLEKTLGIRIQSIHLSSSKGSIV</sequence>
<dbReference type="PROSITE" id="PS50097">
    <property type="entry name" value="BTB"/>
    <property type="match status" value="1"/>
</dbReference>
<dbReference type="FunFam" id="3.30.710.10:FF:000030">
    <property type="entry name" value="Ankyrin repeat and BTB/POZ domain-containing protein BTBD11"/>
    <property type="match status" value="1"/>
</dbReference>
<feature type="domain" description="BTB" evidence="4">
    <location>
        <begin position="715"/>
        <end position="765"/>
    </location>
</feature>
<dbReference type="PANTHER" id="PTHR46071">
    <property type="entry name" value="ANKYRIN REPEAT AND BTB/POZ DOMAIN-CONTAINING"/>
    <property type="match status" value="1"/>
</dbReference>
<dbReference type="SMART" id="SM00225">
    <property type="entry name" value="BTB"/>
    <property type="match status" value="1"/>
</dbReference>
<dbReference type="CDD" id="cd22913">
    <property type="entry name" value="HFD_ABTB2-like"/>
    <property type="match status" value="1"/>
</dbReference>
<dbReference type="Gene3D" id="1.25.40.20">
    <property type="entry name" value="Ankyrin repeat-containing domain"/>
    <property type="match status" value="1"/>
</dbReference>
<dbReference type="GeneTree" id="ENSGT00940000156419"/>
<dbReference type="InterPro" id="IPR011333">
    <property type="entry name" value="SKP1/BTB/POZ_sf"/>
</dbReference>
<dbReference type="SUPFAM" id="SSF54695">
    <property type="entry name" value="POZ domain"/>
    <property type="match status" value="1"/>
</dbReference>
<dbReference type="SUPFAM" id="SSF48403">
    <property type="entry name" value="Ankyrin repeat"/>
    <property type="match status" value="1"/>
</dbReference>
<dbReference type="InterPro" id="IPR009072">
    <property type="entry name" value="Histone-fold"/>
</dbReference>
<dbReference type="Gene3D" id="1.10.20.10">
    <property type="entry name" value="Histone, subunit A"/>
    <property type="match status" value="1"/>
</dbReference>
<dbReference type="Pfam" id="PF26281">
    <property type="entry name" value="Histone_ABTB"/>
    <property type="match status" value="1"/>
</dbReference>
<dbReference type="Pfam" id="PF00651">
    <property type="entry name" value="BTB"/>
    <property type="match status" value="1"/>
</dbReference>
<evidence type="ECO:0000313" key="5">
    <source>
        <dbReference type="Ensembl" id="ENSOMYP00000000972.2"/>
    </source>
</evidence>
<dbReference type="InterPro" id="IPR002110">
    <property type="entry name" value="Ankyrin_rpt"/>
</dbReference>
<dbReference type="PANTHER" id="PTHR46071:SF1">
    <property type="entry name" value="ANKYRIN REPEAT AND BTB_POZ DOMAIN-CONTAINING PROTEIN 3"/>
    <property type="match status" value="1"/>
</dbReference>
<dbReference type="SUPFAM" id="SSF47113">
    <property type="entry name" value="Histone-fold"/>
    <property type="match status" value="1"/>
</dbReference>
<dbReference type="InterPro" id="IPR036770">
    <property type="entry name" value="Ankyrin_rpt-contain_sf"/>
</dbReference>
<dbReference type="SMART" id="SM00248">
    <property type="entry name" value="ANK"/>
    <property type="match status" value="2"/>
</dbReference>
<reference evidence="5" key="3">
    <citation type="submission" date="2025-09" db="UniProtKB">
        <authorList>
            <consortium name="Ensembl"/>
        </authorList>
    </citation>
    <scope>IDENTIFICATION</scope>
</reference>
<evidence type="ECO:0000259" key="4">
    <source>
        <dbReference type="PROSITE" id="PS50097"/>
    </source>
</evidence>
<gene>
    <name evidence="5" type="primary">btbd11b</name>
</gene>
<accession>A0A8C7LGH5</accession>
<dbReference type="InterPro" id="IPR000210">
    <property type="entry name" value="BTB/POZ_dom"/>
</dbReference>
<evidence type="ECO:0000256" key="1">
    <source>
        <dbReference type="ARBA" id="ARBA00022737"/>
    </source>
</evidence>
<reference evidence="5" key="2">
    <citation type="submission" date="2025-08" db="UniProtKB">
        <authorList>
            <consortium name="Ensembl"/>
        </authorList>
    </citation>
    <scope>IDENTIFICATION</scope>
</reference>
<dbReference type="AlphaFoldDB" id="A0A8C7LGH5"/>
<dbReference type="PROSITE" id="PS50088">
    <property type="entry name" value="ANK_REPEAT"/>
    <property type="match status" value="2"/>
</dbReference>
<dbReference type="GO" id="GO:0046982">
    <property type="term" value="F:protein heterodimerization activity"/>
    <property type="evidence" value="ECO:0007669"/>
    <property type="project" value="InterPro"/>
</dbReference>
<evidence type="ECO:0000313" key="6">
    <source>
        <dbReference type="Proteomes" id="UP000694395"/>
    </source>
</evidence>
<keyword evidence="6" id="KW-1185">Reference proteome</keyword>
<keyword evidence="2 3" id="KW-0040">ANK repeat</keyword>
<dbReference type="PROSITE" id="PS50297">
    <property type="entry name" value="ANK_REP_REGION"/>
    <property type="match status" value="2"/>
</dbReference>
<protein>
    <submittedName>
        <fullName evidence="5">BTB (POZ) domain containing 11b</fullName>
    </submittedName>
</protein>
<reference evidence="5" key="1">
    <citation type="submission" date="2020-07" db="EMBL/GenBank/DDBJ databases">
        <title>A long reads based de novo assembly of the rainbow trout Arlee double haploid line genome.</title>
        <authorList>
            <person name="Gao G."/>
            <person name="Palti Y."/>
        </authorList>
    </citation>
    <scope>NUCLEOTIDE SEQUENCE [LARGE SCALE GENOMIC DNA]</scope>
</reference>
<dbReference type="Gene3D" id="3.30.710.10">
    <property type="entry name" value="Potassium Channel Kv1.1, Chain A"/>
    <property type="match status" value="1"/>
</dbReference>
<dbReference type="InterPro" id="IPR052089">
    <property type="entry name" value="Ankyrin-BTB/POZ_domain"/>
</dbReference>
<dbReference type="Ensembl" id="ENSOMYT00000001105.2">
    <property type="protein sequence ID" value="ENSOMYP00000000972.2"/>
    <property type="gene ID" value="ENSOMYG00000000529.2"/>
</dbReference>
<evidence type="ECO:0000256" key="2">
    <source>
        <dbReference type="ARBA" id="ARBA00023043"/>
    </source>
</evidence>
<feature type="repeat" description="ANK" evidence="3">
    <location>
        <begin position="560"/>
        <end position="592"/>
    </location>
</feature>
<evidence type="ECO:0000256" key="3">
    <source>
        <dbReference type="PROSITE-ProRule" id="PRU00023"/>
    </source>
</evidence>
<proteinExistence type="predicted"/>
<organism evidence="5 6">
    <name type="scientific">Oncorhynchus mykiss</name>
    <name type="common">Rainbow trout</name>
    <name type="synonym">Salmo gairdneri</name>
    <dbReference type="NCBI Taxonomy" id="8022"/>
    <lineage>
        <taxon>Eukaryota</taxon>
        <taxon>Metazoa</taxon>
        <taxon>Chordata</taxon>
        <taxon>Craniata</taxon>
        <taxon>Vertebrata</taxon>
        <taxon>Euteleostomi</taxon>
        <taxon>Actinopterygii</taxon>
        <taxon>Neopterygii</taxon>
        <taxon>Teleostei</taxon>
        <taxon>Protacanthopterygii</taxon>
        <taxon>Salmoniformes</taxon>
        <taxon>Salmonidae</taxon>
        <taxon>Salmoninae</taxon>
        <taxon>Oncorhynchus</taxon>
    </lineage>
</organism>
<dbReference type="Proteomes" id="UP000694395">
    <property type="component" value="Chromosome 1"/>
</dbReference>
<dbReference type="InterPro" id="IPR059008">
    <property type="entry name" value="ABTB2/3_histone"/>
</dbReference>
<feature type="repeat" description="ANK" evidence="3">
    <location>
        <begin position="514"/>
        <end position="546"/>
    </location>
</feature>